<comment type="caution">
    <text evidence="2">The sequence shown here is derived from an EMBL/GenBank/DDBJ whole genome shotgun (WGS) entry which is preliminary data.</text>
</comment>
<sequence>DKVDAVDDIDEVIDKAVSSVLNNPQKNDDLGLENKKCDDNLGKDDLGCTDKQESDDGAHNKIVDDPV</sequence>
<evidence type="ECO:0000313" key="2">
    <source>
        <dbReference type="EMBL" id="MCI90178.1"/>
    </source>
</evidence>
<evidence type="ECO:0000256" key="1">
    <source>
        <dbReference type="SAM" id="MobiDB-lite"/>
    </source>
</evidence>
<feature type="non-terminal residue" evidence="2">
    <location>
        <position position="67"/>
    </location>
</feature>
<keyword evidence="3" id="KW-1185">Reference proteome</keyword>
<evidence type="ECO:0000313" key="3">
    <source>
        <dbReference type="Proteomes" id="UP000265520"/>
    </source>
</evidence>
<accession>A0A392VP52</accession>
<feature type="region of interest" description="Disordered" evidence="1">
    <location>
        <begin position="47"/>
        <end position="67"/>
    </location>
</feature>
<organism evidence="2 3">
    <name type="scientific">Trifolium medium</name>
    <dbReference type="NCBI Taxonomy" id="97028"/>
    <lineage>
        <taxon>Eukaryota</taxon>
        <taxon>Viridiplantae</taxon>
        <taxon>Streptophyta</taxon>
        <taxon>Embryophyta</taxon>
        <taxon>Tracheophyta</taxon>
        <taxon>Spermatophyta</taxon>
        <taxon>Magnoliopsida</taxon>
        <taxon>eudicotyledons</taxon>
        <taxon>Gunneridae</taxon>
        <taxon>Pentapetalae</taxon>
        <taxon>rosids</taxon>
        <taxon>fabids</taxon>
        <taxon>Fabales</taxon>
        <taxon>Fabaceae</taxon>
        <taxon>Papilionoideae</taxon>
        <taxon>50 kb inversion clade</taxon>
        <taxon>NPAAA clade</taxon>
        <taxon>Hologalegina</taxon>
        <taxon>IRL clade</taxon>
        <taxon>Trifolieae</taxon>
        <taxon>Trifolium</taxon>
    </lineage>
</organism>
<name>A0A392VP52_9FABA</name>
<reference evidence="2 3" key="1">
    <citation type="journal article" date="2018" name="Front. Plant Sci.">
        <title>Red Clover (Trifolium pratense) and Zigzag Clover (T. medium) - A Picture of Genomic Similarities and Differences.</title>
        <authorList>
            <person name="Dluhosova J."/>
            <person name="Istvanek J."/>
            <person name="Nedelnik J."/>
            <person name="Repkova J."/>
        </authorList>
    </citation>
    <scope>NUCLEOTIDE SEQUENCE [LARGE SCALE GENOMIC DNA]</scope>
    <source>
        <strain evidence="3">cv. 10/8</strain>
        <tissue evidence="2">Leaf</tissue>
    </source>
</reference>
<protein>
    <submittedName>
        <fullName evidence="2">Uncharacterized protein</fullName>
    </submittedName>
</protein>
<dbReference type="Proteomes" id="UP000265520">
    <property type="component" value="Unassembled WGS sequence"/>
</dbReference>
<feature type="non-terminal residue" evidence="2">
    <location>
        <position position="1"/>
    </location>
</feature>
<dbReference type="EMBL" id="LXQA011237157">
    <property type="protein sequence ID" value="MCI90178.1"/>
    <property type="molecule type" value="Genomic_DNA"/>
</dbReference>
<proteinExistence type="predicted"/>
<dbReference type="AlphaFoldDB" id="A0A392VP52"/>